<dbReference type="CDD" id="cd00165">
    <property type="entry name" value="S4"/>
    <property type="match status" value="1"/>
</dbReference>
<dbReference type="AlphaFoldDB" id="A0A2W2BRU3"/>
<reference evidence="4" key="1">
    <citation type="submission" date="2018-06" db="EMBL/GenBank/DDBJ databases">
        <title>Aestuariibacter litoralis strain KCTC 52945T.</title>
        <authorList>
            <person name="Li X."/>
            <person name="Salam N."/>
            <person name="Li J.-L."/>
            <person name="Chen Y.-M."/>
            <person name="Yang Z.-W."/>
            <person name="Zhang L.-Y."/>
            <person name="Han M.-X."/>
            <person name="Xiao M."/>
            <person name="Li W.-J."/>
        </authorList>
    </citation>
    <scope>NUCLEOTIDE SEQUENCE [LARGE SCALE GENOMIC DNA]</scope>
    <source>
        <strain evidence="4">KCTC 52945</strain>
    </source>
</reference>
<dbReference type="GO" id="GO:0003723">
    <property type="term" value="F:RNA binding"/>
    <property type="evidence" value="ECO:0007669"/>
    <property type="project" value="UniProtKB-KW"/>
</dbReference>
<dbReference type="SMART" id="SM00363">
    <property type="entry name" value="S4"/>
    <property type="match status" value="1"/>
</dbReference>
<dbReference type="EMBL" id="QKVK01000001">
    <property type="protein sequence ID" value="PZF78909.1"/>
    <property type="molecule type" value="Genomic_DNA"/>
</dbReference>
<dbReference type="SUPFAM" id="SSF55174">
    <property type="entry name" value="Alpha-L RNA-binding motif"/>
    <property type="match status" value="1"/>
</dbReference>
<comment type="caution">
    <text evidence="3">The sequence shown here is derived from an EMBL/GenBank/DDBJ whole genome shotgun (WGS) entry which is preliminary data.</text>
</comment>
<dbReference type="InterPro" id="IPR036986">
    <property type="entry name" value="S4_RNA-bd_sf"/>
</dbReference>
<dbReference type="Gene3D" id="3.10.290.10">
    <property type="entry name" value="RNA-binding S4 domain"/>
    <property type="match status" value="1"/>
</dbReference>
<dbReference type="Pfam" id="PF01479">
    <property type="entry name" value="S4"/>
    <property type="match status" value="1"/>
</dbReference>
<accession>A0A2W2BRU3</accession>
<sequence>MAASDEAPGRQRLDKWLWFARVVKTREAACSLVESGHVRLNGQKTLKPGHGVKADDVLTIVLNSRVRVLHVAGLAERRGPAEAARRLYREPGMSTLDEETP</sequence>
<proteinExistence type="predicted"/>
<dbReference type="Proteomes" id="UP000248795">
    <property type="component" value="Unassembled WGS sequence"/>
</dbReference>
<protein>
    <submittedName>
        <fullName evidence="3">RNA-binding S4 domain-containing protein</fullName>
    </submittedName>
</protein>
<keyword evidence="1" id="KW-0694">RNA-binding</keyword>
<organism evidence="3 4">
    <name type="scientific">Aestuariivirga litoralis</name>
    <dbReference type="NCBI Taxonomy" id="2650924"/>
    <lineage>
        <taxon>Bacteria</taxon>
        <taxon>Pseudomonadati</taxon>
        <taxon>Pseudomonadota</taxon>
        <taxon>Alphaproteobacteria</taxon>
        <taxon>Hyphomicrobiales</taxon>
        <taxon>Aestuariivirgaceae</taxon>
        <taxon>Aestuariivirga</taxon>
    </lineage>
</organism>
<dbReference type="InterPro" id="IPR002942">
    <property type="entry name" value="S4_RNA-bd"/>
</dbReference>
<name>A0A2W2BRU3_9HYPH</name>
<gene>
    <name evidence="3" type="ORF">DK847_03740</name>
</gene>
<evidence type="ECO:0000256" key="1">
    <source>
        <dbReference type="PROSITE-ProRule" id="PRU00182"/>
    </source>
</evidence>
<evidence type="ECO:0000313" key="4">
    <source>
        <dbReference type="Proteomes" id="UP000248795"/>
    </source>
</evidence>
<evidence type="ECO:0000313" key="3">
    <source>
        <dbReference type="EMBL" id="PZF78909.1"/>
    </source>
</evidence>
<dbReference type="RefSeq" id="WP_111196238.1">
    <property type="nucleotide sequence ID" value="NZ_QKVK01000001.1"/>
</dbReference>
<evidence type="ECO:0000259" key="2">
    <source>
        <dbReference type="SMART" id="SM00363"/>
    </source>
</evidence>
<dbReference type="PROSITE" id="PS50889">
    <property type="entry name" value="S4"/>
    <property type="match status" value="1"/>
</dbReference>
<feature type="domain" description="RNA-binding S4" evidence="2">
    <location>
        <begin position="11"/>
        <end position="73"/>
    </location>
</feature>
<keyword evidence="4" id="KW-1185">Reference proteome</keyword>